<dbReference type="KEGG" id="naz:Aazo_1333"/>
<name>D7E3S6_NOSA0</name>
<dbReference type="AlphaFoldDB" id="D7E3S6"/>
<evidence type="ECO:0000313" key="2">
    <source>
        <dbReference type="Proteomes" id="UP000001511"/>
    </source>
</evidence>
<sequence length="68" mass="7854">MSNITLSNLLRTGYELFNDSTSFLNELGNQEIQTVVGGGYSCHSHHYHHHKHHSHIGYSHQSYDGSWW</sequence>
<dbReference type="RefSeq" id="WP_013190612.1">
    <property type="nucleotide sequence ID" value="NC_014248.1"/>
</dbReference>
<proteinExistence type="predicted"/>
<evidence type="ECO:0000313" key="1">
    <source>
        <dbReference type="EMBL" id="ADI63594.1"/>
    </source>
</evidence>
<protein>
    <submittedName>
        <fullName evidence="1">Uncharacterized protein</fullName>
    </submittedName>
</protein>
<dbReference type="OrthoDB" id="495720at2"/>
<dbReference type="HOGENOM" id="CLU_204590_0_0_3"/>
<keyword evidence="2" id="KW-1185">Reference proteome</keyword>
<dbReference type="Proteomes" id="UP000001511">
    <property type="component" value="Chromosome"/>
</dbReference>
<dbReference type="EMBL" id="CP002059">
    <property type="protein sequence ID" value="ADI63594.1"/>
    <property type="molecule type" value="Genomic_DNA"/>
</dbReference>
<organism evidence="1 2">
    <name type="scientific">Nostoc azollae (strain 0708)</name>
    <name type="common">Anabaena azollae (strain 0708)</name>
    <dbReference type="NCBI Taxonomy" id="551115"/>
    <lineage>
        <taxon>Bacteria</taxon>
        <taxon>Bacillati</taxon>
        <taxon>Cyanobacteriota</taxon>
        <taxon>Cyanophyceae</taxon>
        <taxon>Nostocales</taxon>
        <taxon>Nostocaceae</taxon>
        <taxon>Trichormus</taxon>
    </lineage>
</organism>
<gene>
    <name evidence="1" type="ordered locus">Aazo_1333</name>
</gene>
<accession>D7E3S6</accession>
<dbReference type="eggNOG" id="ENOG5031ZJP">
    <property type="taxonomic scope" value="Bacteria"/>
</dbReference>
<reference evidence="1 2" key="1">
    <citation type="journal article" date="2010" name="PLoS ONE">
        <title>Genome erosion in a nitrogen-fixing vertically transmitted endosymbiotic multicellular cyanobacterium.</title>
        <authorList>
            <person name="Ran L."/>
            <person name="Larsson J."/>
            <person name="Vigil-Stenman T."/>
            <person name="Nylander J.A."/>
            <person name="Ininbergs K."/>
            <person name="Zheng W.W."/>
            <person name="Lapidus A."/>
            <person name="Lowry S."/>
            <person name="Haselkorn R."/>
            <person name="Bergman B."/>
        </authorList>
    </citation>
    <scope>NUCLEOTIDE SEQUENCE [LARGE SCALE GENOMIC DNA]</scope>
    <source>
        <strain evidence="1 2">0708</strain>
    </source>
</reference>